<keyword evidence="3 11" id="KW-0812">Transmembrane</keyword>
<dbReference type="SUPFAM" id="SSF49313">
    <property type="entry name" value="Cadherin-like"/>
    <property type="match status" value="6"/>
</dbReference>
<evidence type="ECO:0000259" key="12">
    <source>
        <dbReference type="PROSITE" id="PS50268"/>
    </source>
</evidence>
<dbReference type="PROSITE" id="PS50268">
    <property type="entry name" value="CADHERIN_2"/>
    <property type="match status" value="6"/>
</dbReference>
<dbReference type="InterPro" id="IPR015919">
    <property type="entry name" value="Cadherin-like_sf"/>
</dbReference>
<dbReference type="PANTHER" id="PTHR24027">
    <property type="entry name" value="CADHERIN-23"/>
    <property type="match status" value="1"/>
</dbReference>
<dbReference type="InterPro" id="IPR039808">
    <property type="entry name" value="Cadherin"/>
</dbReference>
<dbReference type="GO" id="GO:0005509">
    <property type="term" value="F:calcium ion binding"/>
    <property type="evidence" value="ECO:0007669"/>
    <property type="project" value="UniProtKB-UniRule"/>
</dbReference>
<feature type="domain" description="Cadherin" evidence="12">
    <location>
        <begin position="127"/>
        <end position="229"/>
    </location>
</feature>
<feature type="domain" description="Cadherin" evidence="12">
    <location>
        <begin position="526"/>
        <end position="632"/>
    </location>
</feature>
<dbReference type="PROSITE" id="PS00232">
    <property type="entry name" value="CADHERIN_1"/>
    <property type="match status" value="3"/>
</dbReference>
<dbReference type="SMART" id="SM00112">
    <property type="entry name" value="CA"/>
    <property type="match status" value="6"/>
</dbReference>
<comment type="subcellular location">
    <subcellularLocation>
        <location evidence="1">Membrane</location>
        <topology evidence="1">Single-pass membrane protein</topology>
    </subcellularLocation>
</comment>
<dbReference type="CDD" id="cd11304">
    <property type="entry name" value="Cadherin_repeat"/>
    <property type="match status" value="6"/>
</dbReference>
<gene>
    <name evidence="13" type="ORF">ANANG_G00051350</name>
</gene>
<keyword evidence="9" id="KW-1015">Disulfide bond</keyword>
<dbReference type="PANTHER" id="PTHR24027:SF438">
    <property type="entry name" value="CADHERIN 23"/>
    <property type="match status" value="1"/>
</dbReference>
<feature type="domain" description="Cadherin" evidence="12">
    <location>
        <begin position="17"/>
        <end position="126"/>
    </location>
</feature>
<keyword evidence="5" id="KW-0677">Repeat</keyword>
<dbReference type="InterPro" id="IPR002126">
    <property type="entry name" value="Cadherin-like_dom"/>
</dbReference>
<evidence type="ECO:0000256" key="2">
    <source>
        <dbReference type="ARBA" id="ARBA00022536"/>
    </source>
</evidence>
<keyword evidence="4" id="KW-0732">Signal</keyword>
<dbReference type="Pfam" id="PF00028">
    <property type="entry name" value="Cadherin"/>
    <property type="match status" value="6"/>
</dbReference>
<dbReference type="GO" id="GO:0045296">
    <property type="term" value="F:cadherin binding"/>
    <property type="evidence" value="ECO:0007669"/>
    <property type="project" value="TreeGrafter"/>
</dbReference>
<feature type="transmembrane region" description="Helical" evidence="11">
    <location>
        <begin position="736"/>
        <end position="754"/>
    </location>
</feature>
<dbReference type="InterPro" id="IPR020894">
    <property type="entry name" value="Cadherin_CS"/>
</dbReference>
<evidence type="ECO:0000313" key="14">
    <source>
        <dbReference type="Proteomes" id="UP001044222"/>
    </source>
</evidence>
<evidence type="ECO:0000256" key="11">
    <source>
        <dbReference type="SAM" id="Phobius"/>
    </source>
</evidence>
<dbReference type="FunFam" id="2.60.40.60:FF:000134">
    <property type="entry name" value="protocadherin Fat 4"/>
    <property type="match status" value="1"/>
</dbReference>
<dbReference type="PRINTS" id="PR00205">
    <property type="entry name" value="CADHERIN"/>
</dbReference>
<keyword evidence="6 10" id="KW-0106">Calcium</keyword>
<evidence type="ECO:0000256" key="9">
    <source>
        <dbReference type="ARBA" id="ARBA00023157"/>
    </source>
</evidence>
<dbReference type="FunFam" id="2.60.40.60:FF:000092">
    <property type="entry name" value="Protocadherin 8"/>
    <property type="match status" value="2"/>
</dbReference>
<dbReference type="GO" id="GO:0007156">
    <property type="term" value="P:homophilic cell adhesion via plasma membrane adhesion molecules"/>
    <property type="evidence" value="ECO:0007669"/>
    <property type="project" value="InterPro"/>
</dbReference>
<keyword evidence="8 11" id="KW-0472">Membrane</keyword>
<name>A0A9D3MUT4_ANGAN</name>
<evidence type="ECO:0000256" key="3">
    <source>
        <dbReference type="ARBA" id="ARBA00022692"/>
    </source>
</evidence>
<dbReference type="EMBL" id="JAFIRN010000002">
    <property type="protein sequence ID" value="KAG5855649.1"/>
    <property type="molecule type" value="Genomic_DNA"/>
</dbReference>
<feature type="domain" description="Cadherin" evidence="12">
    <location>
        <begin position="230"/>
        <end position="334"/>
    </location>
</feature>
<keyword evidence="14" id="KW-1185">Reference proteome</keyword>
<organism evidence="13 14">
    <name type="scientific">Anguilla anguilla</name>
    <name type="common">European freshwater eel</name>
    <name type="synonym">Muraena anguilla</name>
    <dbReference type="NCBI Taxonomy" id="7936"/>
    <lineage>
        <taxon>Eukaryota</taxon>
        <taxon>Metazoa</taxon>
        <taxon>Chordata</taxon>
        <taxon>Craniata</taxon>
        <taxon>Vertebrata</taxon>
        <taxon>Euteleostomi</taxon>
        <taxon>Actinopterygii</taxon>
        <taxon>Neopterygii</taxon>
        <taxon>Teleostei</taxon>
        <taxon>Anguilliformes</taxon>
        <taxon>Anguillidae</taxon>
        <taxon>Anguilla</taxon>
    </lineage>
</organism>
<feature type="domain" description="Cadherin" evidence="12">
    <location>
        <begin position="346"/>
        <end position="422"/>
    </location>
</feature>
<evidence type="ECO:0000256" key="4">
    <source>
        <dbReference type="ARBA" id="ARBA00022729"/>
    </source>
</evidence>
<proteinExistence type="predicted"/>
<dbReference type="GO" id="GO:0016477">
    <property type="term" value="P:cell migration"/>
    <property type="evidence" value="ECO:0007669"/>
    <property type="project" value="TreeGrafter"/>
</dbReference>
<evidence type="ECO:0000256" key="7">
    <source>
        <dbReference type="ARBA" id="ARBA00022989"/>
    </source>
</evidence>
<evidence type="ECO:0000256" key="8">
    <source>
        <dbReference type="ARBA" id="ARBA00023136"/>
    </source>
</evidence>
<keyword evidence="2" id="KW-0245">EGF-like domain</keyword>
<protein>
    <recommendedName>
        <fullName evidence="12">Cadherin domain-containing protein</fullName>
    </recommendedName>
</protein>
<comment type="caution">
    <text evidence="13">The sequence shown here is derived from an EMBL/GenBank/DDBJ whole genome shotgun (WGS) entry which is preliminary data.</text>
</comment>
<evidence type="ECO:0000256" key="5">
    <source>
        <dbReference type="ARBA" id="ARBA00022737"/>
    </source>
</evidence>
<dbReference type="Gene3D" id="2.60.40.60">
    <property type="entry name" value="Cadherins"/>
    <property type="match status" value="6"/>
</dbReference>
<dbReference type="GO" id="GO:0009653">
    <property type="term" value="P:anatomical structure morphogenesis"/>
    <property type="evidence" value="ECO:0007669"/>
    <property type="project" value="UniProtKB-ARBA"/>
</dbReference>
<dbReference type="FunFam" id="2.60.40.60:FF:000058">
    <property type="entry name" value="FAT atypical cadherin 3"/>
    <property type="match status" value="1"/>
</dbReference>
<accession>A0A9D3MUT4</accession>
<evidence type="ECO:0000256" key="6">
    <source>
        <dbReference type="ARBA" id="ARBA00022837"/>
    </source>
</evidence>
<dbReference type="Proteomes" id="UP001044222">
    <property type="component" value="Unassembled WGS sequence"/>
</dbReference>
<dbReference type="GO" id="GO:0016342">
    <property type="term" value="C:catenin complex"/>
    <property type="evidence" value="ECO:0007669"/>
    <property type="project" value="TreeGrafter"/>
</dbReference>
<sequence length="755" mass="81148">MTFDGTIILKKRLNYDVATGYSFMVEARAGEFLSIQPEAIEARDGDTGINQPIIYSISAVSPSDYTSSFSIDAVSGIITVVNSLDREEVAMVTVNIKAAQSDDSLKTAQAVVSVTVEDVNDNAPEFDQSGYSATILENTPDGSFVLRARVTDRDEGGFDGTLRIIPDSAPFSISPDGTVLVKNSTALDREETPRFSLQVVAVDSPTNGLSATAQLNITVLDVNDNNPQFLPLPDPILVPEGNYSAQNPRDVCRISATDLDQGDNGKVTLSLSNPSALFQFREDGMLLAVGPLDREAKDAYELVITASDHGTPQRKNVTHITVTITDVNDNDPEFSQTTYSRDILVKDAKEGDLVLTLSATDKDAGNNSLITYSFSAGSPLLKLNNETGEITVTSDLLEITEDTMLKLTALAQDHGEPQRTSTGVDFQSSAYNFTVAENERAGTQVGVVKALAGNSSVEITYTLRSHKDLFSVDEQGVVSTLRPLDKETQEWYTMAVEATDSRTPPNTAVAMVSIQVEDVNEAPEFTSSSYSAKIVSIAPYKYPIVQVKATDQDAGQTGQLVYSLAENSSLFNVEPSSGLVYVVSVEGQSGERSLKVKATDPQGLSATADVKVTIQERKTNDAVVISLNRPFSMVDENVHDMERSLGLALNWTVTVISIVSANSAVGGVRNSRDNVKTYVTFIATGSDGTIVPAKDVVRKLESERETVTAELTKVFGEGVEYAVETEPGVPDSSQQTVTIVLSVLLPILVLVLVVL</sequence>
<dbReference type="AlphaFoldDB" id="A0A9D3MUT4"/>
<evidence type="ECO:0000256" key="10">
    <source>
        <dbReference type="PROSITE-ProRule" id="PRU00043"/>
    </source>
</evidence>
<dbReference type="GO" id="GO:0008013">
    <property type="term" value="F:beta-catenin binding"/>
    <property type="evidence" value="ECO:0007669"/>
    <property type="project" value="TreeGrafter"/>
</dbReference>
<feature type="domain" description="Cadherin" evidence="12">
    <location>
        <begin position="427"/>
        <end position="525"/>
    </location>
</feature>
<evidence type="ECO:0000313" key="13">
    <source>
        <dbReference type="EMBL" id="KAG5855649.1"/>
    </source>
</evidence>
<reference evidence="13" key="1">
    <citation type="submission" date="2021-01" db="EMBL/GenBank/DDBJ databases">
        <title>A chromosome-scale assembly of European eel, Anguilla anguilla.</title>
        <authorList>
            <person name="Henkel C."/>
            <person name="Jong-Raadsen S.A."/>
            <person name="Dufour S."/>
            <person name="Weltzien F.-A."/>
            <person name="Palstra A.P."/>
            <person name="Pelster B."/>
            <person name="Spaink H.P."/>
            <person name="Van Den Thillart G.E."/>
            <person name="Jansen H."/>
            <person name="Zahm M."/>
            <person name="Klopp C."/>
            <person name="Cedric C."/>
            <person name="Louis A."/>
            <person name="Berthelot C."/>
            <person name="Parey E."/>
            <person name="Roest Crollius H."/>
            <person name="Montfort J."/>
            <person name="Robinson-Rechavi M."/>
            <person name="Bucao C."/>
            <person name="Bouchez O."/>
            <person name="Gislard M."/>
            <person name="Lluch J."/>
            <person name="Milhes M."/>
            <person name="Lampietro C."/>
            <person name="Lopez Roques C."/>
            <person name="Donnadieu C."/>
            <person name="Braasch I."/>
            <person name="Desvignes T."/>
            <person name="Postlethwait J."/>
            <person name="Bobe J."/>
            <person name="Guiguen Y."/>
            <person name="Dirks R."/>
        </authorList>
    </citation>
    <scope>NUCLEOTIDE SEQUENCE</scope>
    <source>
        <strain evidence="13">Tag_6206</strain>
        <tissue evidence="13">Liver</tissue>
    </source>
</reference>
<evidence type="ECO:0000256" key="1">
    <source>
        <dbReference type="ARBA" id="ARBA00004167"/>
    </source>
</evidence>
<keyword evidence="7 11" id="KW-1133">Transmembrane helix</keyword>